<keyword evidence="2" id="KW-0732">Signal</keyword>
<protein>
    <recommendedName>
        <fullName evidence="5">Subtilisin</fullName>
    </recommendedName>
</protein>
<feature type="region of interest" description="Disordered" evidence="1">
    <location>
        <begin position="114"/>
        <end position="138"/>
    </location>
</feature>
<reference evidence="3" key="1">
    <citation type="submission" date="2023-10" db="EMBL/GenBank/DDBJ databases">
        <authorList>
            <person name="Chen Y."/>
            <person name="Shah S."/>
            <person name="Dougan E. K."/>
            <person name="Thang M."/>
            <person name="Chan C."/>
        </authorList>
    </citation>
    <scope>NUCLEOTIDE SEQUENCE [LARGE SCALE GENOMIC DNA]</scope>
</reference>
<feature type="signal peptide" evidence="2">
    <location>
        <begin position="1"/>
        <end position="22"/>
    </location>
</feature>
<evidence type="ECO:0008006" key="5">
    <source>
        <dbReference type="Google" id="ProtNLM"/>
    </source>
</evidence>
<name>A0ABN9SNA7_9DINO</name>
<accession>A0ABN9SNA7</accession>
<proteinExistence type="predicted"/>
<evidence type="ECO:0000256" key="1">
    <source>
        <dbReference type="SAM" id="MobiDB-lite"/>
    </source>
</evidence>
<feature type="chain" id="PRO_5047475259" description="Subtilisin" evidence="2">
    <location>
        <begin position="23"/>
        <end position="246"/>
    </location>
</feature>
<dbReference type="Proteomes" id="UP001189429">
    <property type="component" value="Unassembled WGS sequence"/>
</dbReference>
<evidence type="ECO:0000313" key="4">
    <source>
        <dbReference type="Proteomes" id="UP001189429"/>
    </source>
</evidence>
<gene>
    <name evidence="3" type="ORF">PCOR1329_LOCUS31048</name>
</gene>
<keyword evidence="4" id="KW-1185">Reference proteome</keyword>
<dbReference type="EMBL" id="CAUYUJ010012113">
    <property type="protein sequence ID" value="CAK0833313.1"/>
    <property type="molecule type" value="Genomic_DNA"/>
</dbReference>
<comment type="caution">
    <text evidence="3">The sequence shown here is derived from an EMBL/GenBank/DDBJ whole genome shotgun (WGS) entry which is preliminary data.</text>
</comment>
<organism evidence="3 4">
    <name type="scientific">Prorocentrum cordatum</name>
    <dbReference type="NCBI Taxonomy" id="2364126"/>
    <lineage>
        <taxon>Eukaryota</taxon>
        <taxon>Sar</taxon>
        <taxon>Alveolata</taxon>
        <taxon>Dinophyceae</taxon>
        <taxon>Prorocentrales</taxon>
        <taxon>Prorocentraceae</taxon>
        <taxon>Prorocentrum</taxon>
    </lineage>
</organism>
<evidence type="ECO:0000313" key="3">
    <source>
        <dbReference type="EMBL" id="CAK0833313.1"/>
    </source>
</evidence>
<sequence>MLARALAVWALMASAVLASAAASSVARDPVCAPAGRQADEDDVVDLDTQAVQLSAELLSSMSSEMLSGLSAEAVQARISLYPDQVGAVSGVSNVKAAMSEEAVLSGLEEDWDRGDLGVQSDAPMAPGGRRDSGQSGVRVSGEALAPGARRLLPLQQAAPLRRPRGVGLGRHILSPAFARGFSSLWRGGHGEMCSFPFHPPSHPLQAGGSRIVSLRQIHAVYHYLFGGQTGRARWGSDRALAAEADV</sequence>
<evidence type="ECO:0000256" key="2">
    <source>
        <dbReference type="SAM" id="SignalP"/>
    </source>
</evidence>